<dbReference type="AlphaFoldDB" id="D5SN65"/>
<gene>
    <name evidence="2" type="ordered locus">Plim_0140</name>
</gene>
<evidence type="ECO:0000259" key="1">
    <source>
        <dbReference type="Pfam" id="PF14300"/>
    </source>
</evidence>
<dbReference type="Gene3D" id="1.25.10.10">
    <property type="entry name" value="Leucine-rich Repeat Variant"/>
    <property type="match status" value="1"/>
</dbReference>
<accession>D5SN65</accession>
<reference evidence="2 3" key="1">
    <citation type="journal article" date="2010" name="Stand. Genomic Sci.">
        <title>Complete genome sequence of Planctomyces limnophilus type strain (Mu 290).</title>
        <authorList>
            <person name="Labutti K."/>
            <person name="Sikorski J."/>
            <person name="Schneider S."/>
            <person name="Nolan M."/>
            <person name="Lucas S."/>
            <person name="Glavina Del Rio T."/>
            <person name="Tice H."/>
            <person name="Cheng J.F."/>
            <person name="Goodwin L."/>
            <person name="Pitluck S."/>
            <person name="Liolios K."/>
            <person name="Ivanova N."/>
            <person name="Mavromatis K."/>
            <person name="Mikhailova N."/>
            <person name="Pati A."/>
            <person name="Chen A."/>
            <person name="Palaniappan K."/>
            <person name="Land M."/>
            <person name="Hauser L."/>
            <person name="Chang Y.J."/>
            <person name="Jeffries C.D."/>
            <person name="Tindall B.J."/>
            <person name="Rohde M."/>
            <person name="Goker M."/>
            <person name="Woyke T."/>
            <person name="Bristow J."/>
            <person name="Eisen J.A."/>
            <person name="Markowitz V."/>
            <person name="Hugenholtz P."/>
            <person name="Kyrpides N.C."/>
            <person name="Klenk H.P."/>
            <person name="Lapidus A."/>
        </authorList>
    </citation>
    <scope>NUCLEOTIDE SEQUENCE [LARGE SCALE GENOMIC DNA]</scope>
    <source>
        <strain evidence="3">ATCC 43296 / DSM 3776 / IFAM 1008 / 290</strain>
    </source>
</reference>
<protein>
    <recommendedName>
        <fullName evidence="1">DNA mimic protein DMP19 C-terminal domain-containing protein</fullName>
    </recommendedName>
</protein>
<proteinExistence type="predicted"/>
<dbReference type="Gene3D" id="1.20.1420.60">
    <property type="match status" value="1"/>
</dbReference>
<evidence type="ECO:0000313" key="2">
    <source>
        <dbReference type="EMBL" id="ADG65992.1"/>
    </source>
</evidence>
<dbReference type="Proteomes" id="UP000002220">
    <property type="component" value="Chromosome"/>
</dbReference>
<dbReference type="eggNOG" id="COG1413">
    <property type="taxonomic scope" value="Bacteria"/>
</dbReference>
<organism evidence="2 3">
    <name type="scientific">Planctopirus limnophila (strain ATCC 43296 / DSM 3776 / IFAM 1008 / Mu 290)</name>
    <name type="common">Planctomyces limnophilus</name>
    <dbReference type="NCBI Taxonomy" id="521674"/>
    <lineage>
        <taxon>Bacteria</taxon>
        <taxon>Pseudomonadati</taxon>
        <taxon>Planctomycetota</taxon>
        <taxon>Planctomycetia</taxon>
        <taxon>Planctomycetales</taxon>
        <taxon>Planctomycetaceae</taxon>
        <taxon>Planctopirus</taxon>
    </lineage>
</organism>
<dbReference type="Pfam" id="PF14300">
    <property type="entry name" value="DMP19"/>
    <property type="match status" value="1"/>
</dbReference>
<dbReference type="HOGENOM" id="CLU_564813_0_0_0"/>
<dbReference type="OrthoDB" id="208245at2"/>
<sequence length="481" mass="53784">MDYITLGIIASVAIFLYLAFREYFSAGRGGFHDWVTNPDYRKAASDYFAARAALVIPDDISESEIRGMVERLFVEKDQDFNKERLKLVGIKALPFLIEALEDPQTAVKMFSKDGHAFAEKSPFERICNILEPLAPPSAVGALSRYIVHDNEHFRVYAALAMANIGTAECIPHTLKSLTDQNPQVCTFGMYGIHRGITAQRSEKAFLDAVFPTLIELLTRDDLSTTRTAPELLLAIDRERATEILISSANLAVDNNRSEYNLLALNNAKVKIPHERLLPFLNTVKPLIGKYPHSYEYSAALVSYAINPDSKAQEVIQSELNSTEEVVRRGAGEAIAILHGVLDAYGYALNRMDDLGFDDLSSPLKLYLAVRIYDSEVNNGGHTQFFSNSSGGHWMEALKGLKEMGAHERAKVLEEAIKLFGASGPSRNDENRHKELAKLVSRHRKLFESLDDRYYSCTEDVNVLLAKFAVQNKQHFMKNGTT</sequence>
<dbReference type="InterPro" id="IPR025402">
    <property type="entry name" value="DMP19_C"/>
</dbReference>
<dbReference type="EMBL" id="CP001744">
    <property type="protein sequence ID" value="ADG65992.1"/>
    <property type="molecule type" value="Genomic_DNA"/>
</dbReference>
<dbReference type="KEGG" id="plm:Plim_0140"/>
<evidence type="ECO:0000313" key="3">
    <source>
        <dbReference type="Proteomes" id="UP000002220"/>
    </source>
</evidence>
<name>D5SN65_PLAL2</name>
<dbReference type="InterPro" id="IPR011989">
    <property type="entry name" value="ARM-like"/>
</dbReference>
<keyword evidence="3" id="KW-1185">Reference proteome</keyword>
<dbReference type="RefSeq" id="WP_013108423.1">
    <property type="nucleotide sequence ID" value="NC_014148.1"/>
</dbReference>
<feature type="domain" description="DNA mimic protein DMP19 C-terminal" evidence="1">
    <location>
        <begin position="357"/>
        <end position="471"/>
    </location>
</feature>
<dbReference type="SUPFAM" id="SSF48371">
    <property type="entry name" value="ARM repeat"/>
    <property type="match status" value="1"/>
</dbReference>
<dbReference type="InterPro" id="IPR016024">
    <property type="entry name" value="ARM-type_fold"/>
</dbReference>